<dbReference type="InterPro" id="IPR032687">
    <property type="entry name" value="AraC-type_N"/>
</dbReference>
<evidence type="ECO:0000256" key="2">
    <source>
        <dbReference type="ARBA" id="ARBA00023125"/>
    </source>
</evidence>
<evidence type="ECO:0000313" key="6">
    <source>
        <dbReference type="EMBL" id="MBO3276932.1"/>
    </source>
</evidence>
<protein>
    <submittedName>
        <fullName evidence="6">AraC family transcriptional regulator</fullName>
    </submittedName>
</protein>
<accession>A0ABS3TTC6</accession>
<dbReference type="Pfam" id="PF12833">
    <property type="entry name" value="HTH_18"/>
    <property type="match status" value="1"/>
</dbReference>
<keyword evidence="2" id="KW-0238">DNA-binding</keyword>
<comment type="caution">
    <text evidence="6">The sequence shown here is derived from an EMBL/GenBank/DDBJ whole genome shotgun (WGS) entry which is preliminary data.</text>
</comment>
<dbReference type="Pfam" id="PF12625">
    <property type="entry name" value="Arabinose_bd"/>
    <property type="match status" value="1"/>
</dbReference>
<feature type="domain" description="HTH araC/xylS-type" evidence="5">
    <location>
        <begin position="234"/>
        <end position="332"/>
    </location>
</feature>
<evidence type="ECO:0000256" key="1">
    <source>
        <dbReference type="ARBA" id="ARBA00023015"/>
    </source>
</evidence>
<proteinExistence type="predicted"/>
<dbReference type="InterPro" id="IPR020449">
    <property type="entry name" value="Tscrpt_reg_AraC-type_HTH"/>
</dbReference>
<keyword evidence="3" id="KW-0804">Transcription</keyword>
<dbReference type="InterPro" id="IPR018060">
    <property type="entry name" value="HTH_AraC"/>
</dbReference>
<dbReference type="InterPro" id="IPR009057">
    <property type="entry name" value="Homeodomain-like_sf"/>
</dbReference>
<evidence type="ECO:0000256" key="3">
    <source>
        <dbReference type="ARBA" id="ARBA00023163"/>
    </source>
</evidence>
<reference evidence="6 7" key="1">
    <citation type="submission" date="2020-12" db="EMBL/GenBank/DDBJ databases">
        <title>Pseudomonas schmalbachii sp. nov. isolated from millipede gut.</title>
        <authorList>
            <person name="Shelomi M."/>
        </authorList>
    </citation>
    <scope>NUCLEOTIDE SEQUENCE [LARGE SCALE GENOMIC DNA]</scope>
    <source>
        <strain evidence="6 7">Milli4</strain>
    </source>
</reference>
<evidence type="ECO:0000259" key="5">
    <source>
        <dbReference type="PROSITE" id="PS01124"/>
    </source>
</evidence>
<feature type="coiled-coil region" evidence="4">
    <location>
        <begin position="262"/>
        <end position="289"/>
    </location>
</feature>
<sequence>MSVPTFTFFTETFFKHHREIFQPHLAAIGLGEEALDDPDLEIPNANFVELLEVISRAGDPSIGLRVALAESEVGLFGSFGVFGAAVRCAGDVRAMLECLSNYFVVCCQGVEISWQIEGQQVSLHYQTIDPTVIQRRQDSELAIARFHCLIRQLTGKTVTPHSVEFEHPRPDDISLHKELFGCPLSFDCATNRIVWPVEILDLPLVSADPRLFRTLLTALEEQRKKRLASSDLPSRIAQAIVANLPSGRIGQDQIAQSLCMSTRTLQRRLQMLQMDFNELVEEIRRHQALDYVANSDRNITEIAALLGYNETSSFSRAFRRWTETSPKQYRQQTQRRLVG</sequence>
<dbReference type="PROSITE" id="PS01124">
    <property type="entry name" value="HTH_ARAC_FAMILY_2"/>
    <property type="match status" value="1"/>
</dbReference>
<dbReference type="PANTHER" id="PTHR47894">
    <property type="entry name" value="HTH-TYPE TRANSCRIPTIONAL REGULATOR GADX"/>
    <property type="match status" value="1"/>
</dbReference>
<gene>
    <name evidence="6" type="ORF">JFY56_17035</name>
</gene>
<organism evidence="6 7">
    <name type="scientific">Pseudomonas schmalbachii</name>
    <dbReference type="NCBI Taxonomy" id="2816993"/>
    <lineage>
        <taxon>Bacteria</taxon>
        <taxon>Pseudomonadati</taxon>
        <taxon>Pseudomonadota</taxon>
        <taxon>Gammaproteobacteria</taxon>
        <taxon>Pseudomonadales</taxon>
        <taxon>Pseudomonadaceae</taxon>
        <taxon>Pseudomonas</taxon>
    </lineage>
</organism>
<name>A0ABS3TTC6_9PSED</name>
<dbReference type="SMART" id="SM00342">
    <property type="entry name" value="HTH_ARAC"/>
    <property type="match status" value="1"/>
</dbReference>
<dbReference type="EMBL" id="JAELYA010000006">
    <property type="protein sequence ID" value="MBO3276932.1"/>
    <property type="molecule type" value="Genomic_DNA"/>
</dbReference>
<evidence type="ECO:0000313" key="7">
    <source>
        <dbReference type="Proteomes" id="UP000669060"/>
    </source>
</evidence>
<keyword evidence="7" id="KW-1185">Reference proteome</keyword>
<dbReference type="Proteomes" id="UP000669060">
    <property type="component" value="Unassembled WGS sequence"/>
</dbReference>
<dbReference type="PANTHER" id="PTHR47894:SF1">
    <property type="entry name" value="HTH-TYPE TRANSCRIPTIONAL REGULATOR VQSM"/>
    <property type="match status" value="1"/>
</dbReference>
<dbReference type="RefSeq" id="WP_208315144.1">
    <property type="nucleotide sequence ID" value="NZ_JAELYA010000006.1"/>
</dbReference>
<keyword evidence="4" id="KW-0175">Coiled coil</keyword>
<evidence type="ECO:0000256" key="4">
    <source>
        <dbReference type="SAM" id="Coils"/>
    </source>
</evidence>
<dbReference type="PRINTS" id="PR00032">
    <property type="entry name" value="HTHARAC"/>
</dbReference>
<dbReference type="SUPFAM" id="SSF46689">
    <property type="entry name" value="Homeodomain-like"/>
    <property type="match status" value="1"/>
</dbReference>
<dbReference type="Gene3D" id="1.10.10.60">
    <property type="entry name" value="Homeodomain-like"/>
    <property type="match status" value="1"/>
</dbReference>
<keyword evidence="1" id="KW-0805">Transcription regulation</keyword>